<dbReference type="PANTHER" id="PTHR11138">
    <property type="entry name" value="METHIONYL-TRNA FORMYLTRANSFERASE"/>
    <property type="match status" value="1"/>
</dbReference>
<dbReference type="GO" id="GO:0005829">
    <property type="term" value="C:cytosol"/>
    <property type="evidence" value="ECO:0007669"/>
    <property type="project" value="TreeGrafter"/>
</dbReference>
<reference evidence="2 3" key="1">
    <citation type="submission" date="2020-10" db="EMBL/GenBank/DDBJ databases">
        <title>Ca. Dormibacterota MAGs.</title>
        <authorList>
            <person name="Montgomery K."/>
        </authorList>
    </citation>
    <scope>NUCLEOTIDE SEQUENCE [LARGE SCALE GENOMIC DNA]</scope>
    <source>
        <strain evidence="2">Mitchell_Peninsula_5</strain>
    </source>
</reference>
<comment type="caution">
    <text evidence="2">The sequence shown here is derived from an EMBL/GenBank/DDBJ whole genome shotgun (WGS) entry which is preliminary data.</text>
</comment>
<feature type="domain" description="Formyl transferase N-terminal" evidence="1">
    <location>
        <begin position="68"/>
        <end position="219"/>
    </location>
</feature>
<sequence>MATTSAALSEVRANLWERGEFSFIPDRDLGPLPGTPGTGVGPRVLFAGFPSDYSLAFLLALLEIDDVQVVGLLTSPGAHEAILGDNALSRIADHIKVPLLRAWRVNDEHTIIDLTRLELDAVVMASFDQIVGARALAVPRHGWMNVHPSALPARRGPEPVYWTIADGDPIAGITLHRAVPKVDAGPMLAQRTLRVADADTSGTLTRRLSRVGVEALGQAVSSLLTDWPGEPINLSNTSYAPSVGHRHLDDAPSAVAALRLVRAGVPNMPAWTIVDGHPVYVRAAHAGGPDRGQPTLRFADGEITLDEVSDQCGCHHNLISCPHRQE</sequence>
<evidence type="ECO:0000313" key="3">
    <source>
        <dbReference type="Proteomes" id="UP000614410"/>
    </source>
</evidence>
<dbReference type="EMBL" id="JAEKNN010000027">
    <property type="protein sequence ID" value="MBJ7609006.1"/>
    <property type="molecule type" value="Genomic_DNA"/>
</dbReference>
<evidence type="ECO:0000259" key="1">
    <source>
        <dbReference type="Pfam" id="PF00551"/>
    </source>
</evidence>
<dbReference type="InterPro" id="IPR036477">
    <property type="entry name" value="Formyl_transf_N_sf"/>
</dbReference>
<dbReference type="GO" id="GO:0004479">
    <property type="term" value="F:methionyl-tRNA formyltransferase activity"/>
    <property type="evidence" value="ECO:0007669"/>
    <property type="project" value="TreeGrafter"/>
</dbReference>
<gene>
    <name evidence="2" type="ORF">JF887_06200</name>
</gene>
<dbReference type="SUPFAM" id="SSF53328">
    <property type="entry name" value="Formyltransferase"/>
    <property type="match status" value="1"/>
</dbReference>
<dbReference type="PANTHER" id="PTHR11138:SF5">
    <property type="entry name" value="METHIONYL-TRNA FORMYLTRANSFERASE, MITOCHONDRIAL"/>
    <property type="match status" value="1"/>
</dbReference>
<evidence type="ECO:0000313" key="2">
    <source>
        <dbReference type="EMBL" id="MBJ7609006.1"/>
    </source>
</evidence>
<dbReference type="Proteomes" id="UP000614410">
    <property type="component" value="Unassembled WGS sequence"/>
</dbReference>
<dbReference type="InterPro" id="IPR002376">
    <property type="entry name" value="Formyl_transf_N"/>
</dbReference>
<proteinExistence type="predicted"/>
<dbReference type="Pfam" id="PF00551">
    <property type="entry name" value="Formyl_trans_N"/>
    <property type="match status" value="1"/>
</dbReference>
<organism evidence="2 3">
    <name type="scientific">Candidatus Amunia macphersoniae</name>
    <dbReference type="NCBI Taxonomy" id="3127014"/>
    <lineage>
        <taxon>Bacteria</taxon>
        <taxon>Bacillati</taxon>
        <taxon>Candidatus Dormiibacterota</taxon>
        <taxon>Candidatus Dormibacteria</taxon>
        <taxon>Candidatus Aeolococcales</taxon>
        <taxon>Candidatus Aeolococcaceae</taxon>
        <taxon>Candidatus Amunia</taxon>
    </lineage>
</organism>
<dbReference type="AlphaFoldDB" id="A0A934NG84"/>
<name>A0A934NG84_9BACT</name>
<accession>A0A934NG84</accession>
<protein>
    <recommendedName>
        <fullName evidence="1">Formyl transferase N-terminal domain-containing protein</fullName>
    </recommendedName>
</protein>
<dbReference type="Gene3D" id="3.40.50.12230">
    <property type="match status" value="1"/>
</dbReference>